<dbReference type="CDD" id="cd08010">
    <property type="entry name" value="MltG_like"/>
    <property type="match status" value="1"/>
</dbReference>
<keyword evidence="7" id="KW-0997">Cell inner membrane</keyword>
<protein>
    <recommendedName>
        <fullName evidence="7">Endolytic murein transglycosylase</fullName>
        <ecNumber evidence="7">4.2.2.29</ecNumber>
    </recommendedName>
    <alternativeName>
        <fullName evidence="7">Peptidoglycan lytic transglycosylase</fullName>
    </alternativeName>
    <alternativeName>
        <fullName evidence="7">Peptidoglycan polymerization terminase</fullName>
    </alternativeName>
</protein>
<dbReference type="InterPro" id="IPR003770">
    <property type="entry name" value="MLTG-like"/>
</dbReference>
<dbReference type="Pfam" id="PF02618">
    <property type="entry name" value="YceG"/>
    <property type="match status" value="1"/>
</dbReference>
<keyword evidence="2 7" id="KW-0812">Transmembrane</keyword>
<dbReference type="EMBL" id="QWLV01000006">
    <property type="protein sequence ID" value="RHW17068.1"/>
    <property type="molecule type" value="Genomic_DNA"/>
</dbReference>
<evidence type="ECO:0000256" key="6">
    <source>
        <dbReference type="ARBA" id="ARBA00023316"/>
    </source>
</evidence>
<dbReference type="GO" id="GO:0008932">
    <property type="term" value="F:lytic endotransglycosylase activity"/>
    <property type="evidence" value="ECO:0007669"/>
    <property type="project" value="UniProtKB-UniRule"/>
</dbReference>
<dbReference type="HAMAP" id="MF_02065">
    <property type="entry name" value="MltG"/>
    <property type="match status" value="1"/>
</dbReference>
<organism evidence="8 9">
    <name type="scientific">Sphingomonas gilva</name>
    <dbReference type="NCBI Taxonomy" id="2305907"/>
    <lineage>
        <taxon>Bacteria</taxon>
        <taxon>Pseudomonadati</taxon>
        <taxon>Pseudomonadota</taxon>
        <taxon>Alphaproteobacteria</taxon>
        <taxon>Sphingomonadales</taxon>
        <taxon>Sphingomonadaceae</taxon>
        <taxon>Sphingomonas</taxon>
    </lineage>
</organism>
<name>A0A396RL80_9SPHN</name>
<dbReference type="Gene3D" id="3.30.1490.480">
    <property type="entry name" value="Endolytic murein transglycosylase"/>
    <property type="match status" value="1"/>
</dbReference>
<keyword evidence="6 7" id="KW-0961">Cell wall biogenesis/degradation</keyword>
<proteinExistence type="inferred from homology"/>
<comment type="function">
    <text evidence="7">Functions as a peptidoglycan terminase that cleaves nascent peptidoglycan strands endolytically to terminate their elongation.</text>
</comment>
<reference evidence="8 9" key="1">
    <citation type="submission" date="2018-08" db="EMBL/GenBank/DDBJ databases">
        <title>The multiple taxonomic identification of Sphingomonas gilva.</title>
        <authorList>
            <person name="Zhu D."/>
            <person name="Zheng S."/>
        </authorList>
    </citation>
    <scope>NUCLEOTIDE SEQUENCE [LARGE SCALE GENOMIC DNA]</scope>
    <source>
        <strain evidence="8 9">ZDH117</strain>
    </source>
</reference>
<dbReference type="AlphaFoldDB" id="A0A396RL80"/>
<evidence type="ECO:0000256" key="5">
    <source>
        <dbReference type="ARBA" id="ARBA00023239"/>
    </source>
</evidence>
<feature type="site" description="Important for catalytic activity" evidence="7">
    <location>
        <position position="198"/>
    </location>
</feature>
<dbReference type="Proteomes" id="UP000266693">
    <property type="component" value="Unassembled WGS sequence"/>
</dbReference>
<evidence type="ECO:0000256" key="1">
    <source>
        <dbReference type="ARBA" id="ARBA00022475"/>
    </source>
</evidence>
<evidence type="ECO:0000256" key="3">
    <source>
        <dbReference type="ARBA" id="ARBA00022989"/>
    </source>
</evidence>
<keyword evidence="4 7" id="KW-0472">Membrane</keyword>
<comment type="similarity">
    <text evidence="7">Belongs to the transglycosylase MltG family.</text>
</comment>
<dbReference type="NCBIfam" id="TIGR00247">
    <property type="entry name" value="endolytic transglycosylase MltG"/>
    <property type="match status" value="1"/>
</dbReference>
<comment type="catalytic activity">
    <reaction evidence="7">
        <text>a peptidoglycan chain = a peptidoglycan chain with N-acetyl-1,6-anhydromuramyl-[peptide] at the reducing end + a peptidoglycan chain with N-acetylglucosamine at the non-reducing end.</text>
        <dbReference type="EC" id="4.2.2.29"/>
    </reaction>
</comment>
<dbReference type="PANTHER" id="PTHR30518:SF2">
    <property type="entry name" value="ENDOLYTIC MUREIN TRANSGLYCOSYLASE"/>
    <property type="match status" value="1"/>
</dbReference>
<accession>A0A396RL80</accession>
<dbReference type="Gene3D" id="3.30.160.60">
    <property type="entry name" value="Classic Zinc Finger"/>
    <property type="match status" value="1"/>
</dbReference>
<gene>
    <name evidence="7 8" type="primary">mltG</name>
    <name evidence="8" type="ORF">D1610_13195</name>
</gene>
<dbReference type="EC" id="4.2.2.29" evidence="7"/>
<keyword evidence="1 7" id="KW-1003">Cell membrane</keyword>
<dbReference type="RefSeq" id="WP_118864649.1">
    <property type="nucleotide sequence ID" value="NZ_QWLV01000006.1"/>
</dbReference>
<evidence type="ECO:0000313" key="8">
    <source>
        <dbReference type="EMBL" id="RHW17068.1"/>
    </source>
</evidence>
<evidence type="ECO:0000313" key="9">
    <source>
        <dbReference type="Proteomes" id="UP000266693"/>
    </source>
</evidence>
<evidence type="ECO:0000256" key="2">
    <source>
        <dbReference type="ARBA" id="ARBA00022692"/>
    </source>
</evidence>
<dbReference type="OrthoDB" id="9814591at2"/>
<dbReference type="GO" id="GO:0005886">
    <property type="term" value="C:plasma membrane"/>
    <property type="evidence" value="ECO:0007669"/>
    <property type="project" value="UniProtKB-UniRule"/>
</dbReference>
<dbReference type="GO" id="GO:0071555">
    <property type="term" value="P:cell wall organization"/>
    <property type="evidence" value="ECO:0007669"/>
    <property type="project" value="UniProtKB-KW"/>
</dbReference>
<dbReference type="PANTHER" id="PTHR30518">
    <property type="entry name" value="ENDOLYTIC MUREIN TRANSGLYCOSYLASE"/>
    <property type="match status" value="1"/>
</dbReference>
<sequence>MRKLGCFGLAAALAVIAALFLVAQSWGGRGPLEQPRTVLVPEGASLTRAATAMEEAGAIPSAGRFLLFARLFGSGEPIRAGEYQLPAGISQSDILKMLQGGRTLQRMVTIPEGMPSILVHEKLMAEPLLTGPVAVPAEGSVLPDSYSFQRGDTRAQVLERMQKAMREYLAAAWKKRKPNIAVSTPEEAVILASIVEKETGVPAERRTVAAVYSNRLKRGMPLQADPTVIYPVTKGKPLGRRILRSELQAQNGYNTYAMAGLPAGPIANPGRASIDAVLDPAPSTALYFVADGSGGHIFADTLEQHNANVQKWYAIRRARGEM</sequence>
<evidence type="ECO:0000256" key="4">
    <source>
        <dbReference type="ARBA" id="ARBA00023136"/>
    </source>
</evidence>
<keyword evidence="5 7" id="KW-0456">Lyase</keyword>
<keyword evidence="3 7" id="KW-1133">Transmembrane helix</keyword>
<evidence type="ECO:0000256" key="7">
    <source>
        <dbReference type="HAMAP-Rule" id="MF_02065"/>
    </source>
</evidence>
<keyword evidence="9" id="KW-1185">Reference proteome</keyword>
<dbReference type="GO" id="GO:0009252">
    <property type="term" value="P:peptidoglycan biosynthetic process"/>
    <property type="evidence" value="ECO:0007669"/>
    <property type="project" value="UniProtKB-UniRule"/>
</dbReference>
<comment type="caution">
    <text evidence="8">The sequence shown here is derived from an EMBL/GenBank/DDBJ whole genome shotgun (WGS) entry which is preliminary data.</text>
</comment>